<evidence type="ECO:0000256" key="1">
    <source>
        <dbReference type="SAM" id="MobiDB-lite"/>
    </source>
</evidence>
<accession>A0A385E6V0</accession>
<name>A0A385E6V0_9VIRU</name>
<reference evidence="2 3" key="1">
    <citation type="submission" date="2018-07" db="EMBL/GenBank/DDBJ databases">
        <title>Uncovering a Universe of Circular DNA Viruses in Animal Metagenomes.</title>
        <authorList>
            <person name="Tisza M."/>
            <person name="Buck C."/>
            <person name="Pastrana D."/>
            <person name="Welch N."/>
            <person name="Peretti A."/>
        </authorList>
    </citation>
    <scope>NUCLEOTIDE SEQUENCE [LARGE SCALE GENOMIC DNA]</scope>
    <source>
        <strain evidence="2">Cthh024</strain>
    </source>
</reference>
<dbReference type="Gene3D" id="2.60.120.20">
    <property type="match status" value="1"/>
</dbReference>
<dbReference type="EMBL" id="MH649214">
    <property type="protein sequence ID" value="AXQ66478.1"/>
    <property type="molecule type" value="Genomic_DNA"/>
</dbReference>
<dbReference type="Proteomes" id="UP000280990">
    <property type="component" value="Segment"/>
</dbReference>
<feature type="region of interest" description="Disordered" evidence="1">
    <location>
        <begin position="1"/>
        <end position="21"/>
    </location>
</feature>
<dbReference type="InterPro" id="IPR029053">
    <property type="entry name" value="Viral_coat"/>
</dbReference>
<protein>
    <submittedName>
        <fullName evidence="2">Uncharacterized protein</fullName>
    </submittedName>
</protein>
<keyword evidence="3" id="KW-1185">Reference proteome</keyword>
<proteinExistence type="predicted"/>
<evidence type="ECO:0000313" key="2">
    <source>
        <dbReference type="EMBL" id="AXQ66478.1"/>
    </source>
</evidence>
<sequence>MAYRRSRRTARRTRRTSRKKGTVLQQLKKYVKKELNDAVEHKCVTIGNTLLKSDETGYRIDSIGKNITNGVTDAGRIGNTIHLSRVTCRYVFSASLTTGVDVTTRWPPVTLKMFLVELKEGLPTLGSVWFKAFDRGDDDPVVPLSNDSINDGRRVINTDSFKILGAYSKTLTPSLQVPYHQFTGKFNVKLNKKLTYIHNGTADAYPYQVTPTIFLVYYFYTGFTSSAEAPELDYEMRVRTSQYFKDT</sequence>
<organism evidence="2 3">
    <name type="scientific">Cressdnaviricota sp</name>
    <dbReference type="NCBI Taxonomy" id="2748378"/>
    <lineage>
        <taxon>Viruses</taxon>
        <taxon>Monodnaviria</taxon>
        <taxon>Shotokuvirae</taxon>
        <taxon>Cressdnaviricota</taxon>
    </lineage>
</organism>
<evidence type="ECO:0000313" key="3">
    <source>
        <dbReference type="Proteomes" id="UP000280990"/>
    </source>
</evidence>